<feature type="transmembrane region" description="Helical" evidence="1">
    <location>
        <begin position="107"/>
        <end position="129"/>
    </location>
</feature>
<feature type="transmembrane region" description="Helical" evidence="1">
    <location>
        <begin position="6"/>
        <end position="22"/>
    </location>
</feature>
<dbReference type="EMBL" id="QFRJ01000012">
    <property type="protein sequence ID" value="PWH84637.1"/>
    <property type="molecule type" value="Genomic_DNA"/>
</dbReference>
<organism evidence="2 3">
    <name type="scientific">Brumimicrobium oceani</name>
    <dbReference type="NCBI Taxonomy" id="2100725"/>
    <lineage>
        <taxon>Bacteria</taxon>
        <taxon>Pseudomonadati</taxon>
        <taxon>Bacteroidota</taxon>
        <taxon>Flavobacteriia</taxon>
        <taxon>Flavobacteriales</taxon>
        <taxon>Crocinitomicaceae</taxon>
        <taxon>Brumimicrobium</taxon>
    </lineage>
</organism>
<evidence type="ECO:0000313" key="2">
    <source>
        <dbReference type="EMBL" id="PWH84637.1"/>
    </source>
</evidence>
<feature type="transmembrane region" description="Helical" evidence="1">
    <location>
        <begin position="66"/>
        <end position="86"/>
    </location>
</feature>
<keyword evidence="1" id="KW-0472">Membrane</keyword>
<protein>
    <submittedName>
        <fullName evidence="2">Uncharacterized protein</fullName>
    </submittedName>
</protein>
<comment type="caution">
    <text evidence="2">The sequence shown here is derived from an EMBL/GenBank/DDBJ whole genome shotgun (WGS) entry which is preliminary data.</text>
</comment>
<accession>A0A2U2XA56</accession>
<reference evidence="2 3" key="1">
    <citation type="submission" date="2018-05" db="EMBL/GenBank/DDBJ databases">
        <title>Brumimicrobium oceani sp. nov., isolated from coastal sediment.</title>
        <authorList>
            <person name="Kou Y."/>
        </authorList>
    </citation>
    <scope>NUCLEOTIDE SEQUENCE [LARGE SCALE GENOMIC DNA]</scope>
    <source>
        <strain evidence="2 3">C305</strain>
    </source>
</reference>
<keyword evidence="3" id="KW-1185">Reference proteome</keyword>
<dbReference type="OrthoDB" id="1263937at2"/>
<evidence type="ECO:0000313" key="3">
    <source>
        <dbReference type="Proteomes" id="UP000245370"/>
    </source>
</evidence>
<dbReference type="AlphaFoldDB" id="A0A2U2XA56"/>
<proteinExistence type="predicted"/>
<name>A0A2U2XA56_9FLAO</name>
<sequence length="130" mass="15434">MDNPYIYFIIGYGVSFVFWLGHEFLLKKWILISAILVSLFLAFMAFKYQGMESLQMKGGYAANDLFSPALFLIIYFLYRYLFKLIYKYEPIMTSYWSTSWDQEHHRKLHVGDSLFTVITLVLPILIPMFI</sequence>
<evidence type="ECO:0000256" key="1">
    <source>
        <dbReference type="SAM" id="Phobius"/>
    </source>
</evidence>
<gene>
    <name evidence="2" type="ORF">DIT68_13000</name>
</gene>
<feature type="transmembrane region" description="Helical" evidence="1">
    <location>
        <begin position="29"/>
        <end position="46"/>
    </location>
</feature>
<keyword evidence="1" id="KW-0812">Transmembrane</keyword>
<keyword evidence="1" id="KW-1133">Transmembrane helix</keyword>
<dbReference type="RefSeq" id="WP_109360249.1">
    <property type="nucleotide sequence ID" value="NZ_QFRJ01000012.1"/>
</dbReference>
<reference evidence="2 3" key="2">
    <citation type="submission" date="2018-05" db="EMBL/GenBank/DDBJ databases">
        <authorList>
            <person name="Lanie J.A."/>
            <person name="Ng W.-L."/>
            <person name="Kazmierczak K.M."/>
            <person name="Andrzejewski T.M."/>
            <person name="Davidsen T.M."/>
            <person name="Wayne K.J."/>
            <person name="Tettelin H."/>
            <person name="Glass J.I."/>
            <person name="Rusch D."/>
            <person name="Podicherti R."/>
            <person name="Tsui H.-C.T."/>
            <person name="Winkler M.E."/>
        </authorList>
    </citation>
    <scope>NUCLEOTIDE SEQUENCE [LARGE SCALE GENOMIC DNA]</scope>
    <source>
        <strain evidence="2 3">C305</strain>
    </source>
</reference>
<dbReference type="Proteomes" id="UP000245370">
    <property type="component" value="Unassembled WGS sequence"/>
</dbReference>